<evidence type="ECO:0000313" key="1">
    <source>
        <dbReference type="EMBL" id="KAI6085850.1"/>
    </source>
</evidence>
<accession>A0ACC0CZU8</accession>
<dbReference type="Proteomes" id="UP001497680">
    <property type="component" value="Unassembled WGS sequence"/>
</dbReference>
<comment type="caution">
    <text evidence="1">The sequence shown here is derived from an EMBL/GenBank/DDBJ whole genome shotgun (WGS) entry which is preliminary data.</text>
</comment>
<organism evidence="1 2">
    <name type="scientific">Hypoxylon rubiginosum</name>
    <dbReference type="NCBI Taxonomy" id="110542"/>
    <lineage>
        <taxon>Eukaryota</taxon>
        <taxon>Fungi</taxon>
        <taxon>Dikarya</taxon>
        <taxon>Ascomycota</taxon>
        <taxon>Pezizomycotina</taxon>
        <taxon>Sordariomycetes</taxon>
        <taxon>Xylariomycetidae</taxon>
        <taxon>Xylariales</taxon>
        <taxon>Hypoxylaceae</taxon>
        <taxon>Hypoxylon</taxon>
    </lineage>
</organism>
<name>A0ACC0CZU8_9PEZI</name>
<gene>
    <name evidence="1" type="ORF">F4821DRAFT_239724</name>
</gene>
<evidence type="ECO:0000313" key="2">
    <source>
        <dbReference type="Proteomes" id="UP001497680"/>
    </source>
</evidence>
<dbReference type="EMBL" id="MU394321">
    <property type="protein sequence ID" value="KAI6085850.1"/>
    <property type="molecule type" value="Genomic_DNA"/>
</dbReference>
<reference evidence="1 2" key="1">
    <citation type="journal article" date="2022" name="New Phytol.">
        <title>Ecological generalism drives hyperdiversity of secondary metabolite gene clusters in xylarialean endophytes.</title>
        <authorList>
            <person name="Franco M.E.E."/>
            <person name="Wisecaver J.H."/>
            <person name="Arnold A.E."/>
            <person name="Ju Y.M."/>
            <person name="Slot J.C."/>
            <person name="Ahrendt S."/>
            <person name="Moore L.P."/>
            <person name="Eastman K.E."/>
            <person name="Scott K."/>
            <person name="Konkel Z."/>
            <person name="Mondo S.J."/>
            <person name="Kuo A."/>
            <person name="Hayes R.D."/>
            <person name="Haridas S."/>
            <person name="Andreopoulos B."/>
            <person name="Riley R."/>
            <person name="LaButti K."/>
            <person name="Pangilinan J."/>
            <person name="Lipzen A."/>
            <person name="Amirebrahimi M."/>
            <person name="Yan J."/>
            <person name="Adam C."/>
            <person name="Keymanesh K."/>
            <person name="Ng V."/>
            <person name="Louie K."/>
            <person name="Northen T."/>
            <person name="Drula E."/>
            <person name="Henrissat B."/>
            <person name="Hsieh H.M."/>
            <person name="Youens-Clark K."/>
            <person name="Lutzoni F."/>
            <person name="Miadlikowska J."/>
            <person name="Eastwood D.C."/>
            <person name="Hamelin R.C."/>
            <person name="Grigoriev I.V."/>
            <person name="U'Ren J.M."/>
        </authorList>
    </citation>
    <scope>NUCLEOTIDE SEQUENCE [LARGE SCALE GENOMIC DNA]</scope>
    <source>
        <strain evidence="1 2">ER1909</strain>
    </source>
</reference>
<protein>
    <submittedName>
        <fullName evidence="1">Uncharacterized protein</fullName>
    </submittedName>
</protein>
<sequence>MDTTIYDGLVASLVAAAITATATVVAAFIVARADKRSTEIWSWVLGYICTQLCRCISHGSANHPGQTEGLN</sequence>
<keyword evidence="2" id="KW-1185">Reference proteome</keyword>
<proteinExistence type="predicted"/>